<dbReference type="InterPro" id="IPR007710">
    <property type="entry name" value="Nucleoside_deoxyribTrfase"/>
</dbReference>
<evidence type="ECO:0000313" key="2">
    <source>
        <dbReference type="EMBL" id="TCX16525.1"/>
    </source>
</evidence>
<sequence length="405" mass="45583">MHIIGGIYREKCLHPSWNYIYGSGGRAALAICEMGENVHLHSYVNDEYKKFLEIESRFCSGNLTIEQYNTNESLEFNYTHGLANITPPFSKNNNPDISVKTESVLMFGMIECKATIDAIYAVYDPQSTFETLSFRETGSKAKHLALVLNEKEIYVLANANHINNIEDTIRIIAEKENAEVVVVKRGPEGALLYHNNKFSSIPLYVTEKVWKIGSGDCFSAHFALNWILLKKSPEESALNASKATSYYCQTQCLPSKANLKLYEPAPLVINNKKKCRVYLAGPIFNLAQLWIVEQARNNLIDMGLEVFSPYHDVGLSNDKNFIYDEDVIGLNNSDMVFAILDGLDSGTIFEIGFASAKGKKIIIYNESVDDKDLVMFSGSETFIINDFVSAIYKTVWESLCLKEQD</sequence>
<name>A0A483HAG7_KLEPN</name>
<dbReference type="Gene3D" id="3.40.1190.20">
    <property type="match status" value="1"/>
</dbReference>
<dbReference type="EMBL" id="SDCG01000063">
    <property type="protein sequence ID" value="TCX16525.1"/>
    <property type="molecule type" value="Genomic_DNA"/>
</dbReference>
<dbReference type="InterPro" id="IPR029056">
    <property type="entry name" value="Ribokinase-like"/>
</dbReference>
<evidence type="ECO:0000313" key="4">
    <source>
        <dbReference type="EMBL" id="TCX42714.1"/>
    </source>
</evidence>
<keyword evidence="2" id="KW-0808">Transferase</keyword>
<dbReference type="InterPro" id="IPR011611">
    <property type="entry name" value="PfkB_dom"/>
</dbReference>
<organism evidence="2">
    <name type="scientific">Klebsiella pneumoniae</name>
    <dbReference type="NCBI Taxonomy" id="573"/>
    <lineage>
        <taxon>Bacteria</taxon>
        <taxon>Pseudomonadati</taxon>
        <taxon>Pseudomonadota</taxon>
        <taxon>Gammaproteobacteria</taxon>
        <taxon>Enterobacterales</taxon>
        <taxon>Enterobacteriaceae</taxon>
        <taxon>Klebsiella/Raoultella group</taxon>
        <taxon>Klebsiella</taxon>
        <taxon>Klebsiella pneumoniae complex</taxon>
    </lineage>
</organism>
<comment type="caution">
    <text evidence="2">The sequence shown here is derived from an EMBL/GenBank/DDBJ whole genome shotgun (WGS) entry which is preliminary data.</text>
</comment>
<dbReference type="Pfam" id="PF00294">
    <property type="entry name" value="PfkB"/>
    <property type="match status" value="1"/>
</dbReference>
<gene>
    <name evidence="2" type="ORF">ETE70_28260</name>
    <name evidence="4" type="ORF">ETE72_28210</name>
    <name evidence="6" type="ORF">ETE87_27930</name>
    <name evidence="5" type="ORF">ETE99_28015</name>
    <name evidence="3" type="ORF">ETF02_28900</name>
</gene>
<evidence type="ECO:0000259" key="1">
    <source>
        <dbReference type="Pfam" id="PF00294"/>
    </source>
</evidence>
<evidence type="ECO:0000313" key="3">
    <source>
        <dbReference type="EMBL" id="TCX34136.1"/>
    </source>
</evidence>
<dbReference type="EMBL" id="SDCP01000092">
    <property type="protein sequence ID" value="TCX74943.1"/>
    <property type="molecule type" value="Genomic_DNA"/>
</dbReference>
<reference evidence="2" key="1">
    <citation type="submission" date="2019-01" db="EMBL/GenBank/DDBJ databases">
        <authorList>
            <person name="Lista F."/>
            <person name="Anselmo A."/>
        </authorList>
    </citation>
    <scope>NUCLEOTIDE SEQUENCE</scope>
    <source>
        <strain evidence="4">12S</strain>
        <strain evidence="3">14S</strain>
        <strain evidence="2">16S</strain>
        <strain evidence="6">6S</strain>
        <strain evidence="5">7S</strain>
    </source>
</reference>
<proteinExistence type="predicted"/>
<protein>
    <submittedName>
        <fullName evidence="2">Nucleoside 2-deoxyribosyltransferase</fullName>
    </submittedName>
</protein>
<accession>A0A483HAG7</accession>
<dbReference type="GO" id="GO:0016740">
    <property type="term" value="F:transferase activity"/>
    <property type="evidence" value="ECO:0007669"/>
    <property type="project" value="UniProtKB-KW"/>
</dbReference>
<dbReference type="SUPFAM" id="SSF53613">
    <property type="entry name" value="Ribokinase-like"/>
    <property type="match status" value="1"/>
</dbReference>
<dbReference type="Pfam" id="PF05014">
    <property type="entry name" value="Nuc_deoxyrib_tr"/>
    <property type="match status" value="1"/>
</dbReference>
<feature type="domain" description="Carbohydrate kinase PfkB" evidence="1">
    <location>
        <begin position="146"/>
        <end position="249"/>
    </location>
</feature>
<evidence type="ECO:0000313" key="5">
    <source>
        <dbReference type="EMBL" id="TCX74943.1"/>
    </source>
</evidence>
<dbReference type="EMBL" id="SDCQ01000065">
    <property type="protein sequence ID" value="TCX81399.1"/>
    <property type="molecule type" value="Genomic_DNA"/>
</dbReference>
<dbReference type="RefSeq" id="WP_032430675.1">
    <property type="nucleotide sequence ID" value="NZ_CAAGTS010000001.1"/>
</dbReference>
<dbReference type="EMBL" id="SDCK01000073">
    <property type="protein sequence ID" value="TCX42714.1"/>
    <property type="molecule type" value="Genomic_DNA"/>
</dbReference>
<dbReference type="AlphaFoldDB" id="A0A483HAG7"/>
<dbReference type="SUPFAM" id="SSF52309">
    <property type="entry name" value="N-(deoxy)ribosyltransferase-like"/>
    <property type="match status" value="1"/>
</dbReference>
<evidence type="ECO:0000313" key="6">
    <source>
        <dbReference type="EMBL" id="TCX81399.1"/>
    </source>
</evidence>
<dbReference type="Gene3D" id="3.40.50.450">
    <property type="match status" value="1"/>
</dbReference>
<dbReference type="EMBL" id="SDCI01000062">
    <property type="protein sequence ID" value="TCX34136.1"/>
    <property type="molecule type" value="Genomic_DNA"/>
</dbReference>